<evidence type="ECO:0000256" key="1">
    <source>
        <dbReference type="SAM" id="MobiDB-lite"/>
    </source>
</evidence>
<evidence type="ECO:0000313" key="2">
    <source>
        <dbReference type="EMBL" id="KAA1258834.1"/>
    </source>
</evidence>
<evidence type="ECO:0000313" key="3">
    <source>
        <dbReference type="Proteomes" id="UP000322699"/>
    </source>
</evidence>
<proteinExistence type="predicted"/>
<organism evidence="2 3">
    <name type="scientific">Rubripirellula obstinata</name>
    <dbReference type="NCBI Taxonomy" id="406547"/>
    <lineage>
        <taxon>Bacteria</taxon>
        <taxon>Pseudomonadati</taxon>
        <taxon>Planctomycetota</taxon>
        <taxon>Planctomycetia</taxon>
        <taxon>Pirellulales</taxon>
        <taxon>Pirellulaceae</taxon>
        <taxon>Rubripirellula</taxon>
    </lineage>
</organism>
<dbReference type="Proteomes" id="UP000322699">
    <property type="component" value="Unassembled WGS sequence"/>
</dbReference>
<sequence>MNSPGGTEALCRGCKSPDGSAISHFFSVTNSLARFRGVAAKPSQRIDVGQPSGCSRTRQGAAGPPGLSHHSMPEQLSRPEQGVFDAVPAIRAITLSRHSMPEQRRSGSLPAYVLRLTEDSLLLVSDTPSWHSSLLLWLHAGGQRNHSFAIEPVMLYTSA</sequence>
<dbReference type="AlphaFoldDB" id="A0A5B1CHV4"/>
<gene>
    <name evidence="2" type="ORF">LF1_13580</name>
</gene>
<keyword evidence="3" id="KW-1185">Reference proteome</keyword>
<comment type="caution">
    <text evidence="2">The sequence shown here is derived from an EMBL/GenBank/DDBJ whole genome shotgun (WGS) entry which is preliminary data.</text>
</comment>
<name>A0A5B1CHV4_9BACT</name>
<dbReference type="EMBL" id="VRLW01000001">
    <property type="protein sequence ID" value="KAA1258834.1"/>
    <property type="molecule type" value="Genomic_DNA"/>
</dbReference>
<reference evidence="2 3" key="1">
    <citation type="submission" date="2019-08" db="EMBL/GenBank/DDBJ databases">
        <title>Deep-cultivation of Planctomycetes and their phenomic and genomic characterization uncovers novel biology.</title>
        <authorList>
            <person name="Wiegand S."/>
            <person name="Jogler M."/>
            <person name="Boedeker C."/>
            <person name="Pinto D."/>
            <person name="Vollmers J."/>
            <person name="Rivas-Marin E."/>
            <person name="Kohn T."/>
            <person name="Peeters S.H."/>
            <person name="Heuer A."/>
            <person name="Rast P."/>
            <person name="Oberbeckmann S."/>
            <person name="Bunk B."/>
            <person name="Jeske O."/>
            <person name="Meyerdierks A."/>
            <person name="Storesund J.E."/>
            <person name="Kallscheuer N."/>
            <person name="Luecker S."/>
            <person name="Lage O.M."/>
            <person name="Pohl T."/>
            <person name="Merkel B.J."/>
            <person name="Hornburger P."/>
            <person name="Mueller R.-W."/>
            <person name="Bruemmer F."/>
            <person name="Labrenz M."/>
            <person name="Spormann A.M."/>
            <person name="Op Den Camp H."/>
            <person name="Overmann J."/>
            <person name="Amann R."/>
            <person name="Jetten M.S.M."/>
            <person name="Mascher T."/>
            <person name="Medema M.H."/>
            <person name="Devos D.P."/>
            <person name="Kaster A.-K."/>
            <person name="Ovreas L."/>
            <person name="Rohde M."/>
            <person name="Galperin M.Y."/>
            <person name="Jogler C."/>
        </authorList>
    </citation>
    <scope>NUCLEOTIDE SEQUENCE [LARGE SCALE GENOMIC DNA]</scope>
    <source>
        <strain evidence="2 3">LF1</strain>
    </source>
</reference>
<feature type="region of interest" description="Disordered" evidence="1">
    <location>
        <begin position="39"/>
        <end position="75"/>
    </location>
</feature>
<protein>
    <submittedName>
        <fullName evidence="2">Uncharacterized protein</fullName>
    </submittedName>
</protein>
<accession>A0A5B1CHV4</accession>